<dbReference type="PANTHER" id="PTHR35725:SF3">
    <property type="entry name" value="CLASSICAL ARABINOGALACTAN PROTEIN 25"/>
    <property type="match status" value="1"/>
</dbReference>
<sequence>MASPFGFQVVILIMAFMASTSLCVKTPTVPITSAPALLPSASTSPLSSPSTSTELSPDVSPLLPSPGGGVPSSSIPTIPSNPSPPNPDETPAFGPDSAFSPSGSQPDSAAVPLSSVRDLDFAVLIPIINGHPSETQPLQGMRPSDIPRLNLHPHRGEVCPNTVNSPSPFGSKIAGGTMNGVPLEDVKRR</sequence>
<accession>A0AA88S605</accession>
<keyword evidence="4" id="KW-1185">Reference proteome</keyword>
<evidence type="ECO:0000313" key="3">
    <source>
        <dbReference type="EMBL" id="KAK2992666.1"/>
    </source>
</evidence>
<feature type="region of interest" description="Disordered" evidence="1">
    <location>
        <begin position="40"/>
        <end position="111"/>
    </location>
</feature>
<gene>
    <name evidence="3" type="ORF">RJ640_014916</name>
</gene>
<evidence type="ECO:0000313" key="4">
    <source>
        <dbReference type="Proteomes" id="UP001187471"/>
    </source>
</evidence>
<feature type="compositionally biased region" description="Pro residues" evidence="1">
    <location>
        <begin position="79"/>
        <end position="88"/>
    </location>
</feature>
<evidence type="ECO:0000256" key="1">
    <source>
        <dbReference type="SAM" id="MobiDB-lite"/>
    </source>
</evidence>
<feature type="signal peptide" evidence="2">
    <location>
        <begin position="1"/>
        <end position="23"/>
    </location>
</feature>
<name>A0AA88S605_9ASTE</name>
<protein>
    <submittedName>
        <fullName evidence="3">Uncharacterized protein</fullName>
    </submittedName>
</protein>
<feature type="compositionally biased region" description="Low complexity" evidence="1">
    <location>
        <begin position="40"/>
        <end position="62"/>
    </location>
</feature>
<organism evidence="3 4">
    <name type="scientific">Escallonia rubra</name>
    <dbReference type="NCBI Taxonomy" id="112253"/>
    <lineage>
        <taxon>Eukaryota</taxon>
        <taxon>Viridiplantae</taxon>
        <taxon>Streptophyta</taxon>
        <taxon>Embryophyta</taxon>
        <taxon>Tracheophyta</taxon>
        <taxon>Spermatophyta</taxon>
        <taxon>Magnoliopsida</taxon>
        <taxon>eudicotyledons</taxon>
        <taxon>Gunneridae</taxon>
        <taxon>Pentapetalae</taxon>
        <taxon>asterids</taxon>
        <taxon>campanulids</taxon>
        <taxon>Escalloniales</taxon>
        <taxon>Escalloniaceae</taxon>
        <taxon>Escallonia</taxon>
    </lineage>
</organism>
<keyword evidence="2" id="KW-0732">Signal</keyword>
<dbReference type="AlphaFoldDB" id="A0AA88S605"/>
<feature type="region of interest" description="Disordered" evidence="1">
    <location>
        <begin position="159"/>
        <end position="189"/>
    </location>
</feature>
<feature type="chain" id="PRO_5041672902" evidence="2">
    <location>
        <begin position="24"/>
        <end position="189"/>
    </location>
</feature>
<dbReference type="Proteomes" id="UP001187471">
    <property type="component" value="Unassembled WGS sequence"/>
</dbReference>
<dbReference type="PANTHER" id="PTHR35725">
    <property type="entry name" value="CLASSICAL ARABINOGALACTAN PROTEIN 26"/>
    <property type="match status" value="1"/>
</dbReference>
<proteinExistence type="predicted"/>
<evidence type="ECO:0000256" key="2">
    <source>
        <dbReference type="SAM" id="SignalP"/>
    </source>
</evidence>
<dbReference type="EMBL" id="JAVXUO010000389">
    <property type="protein sequence ID" value="KAK2992666.1"/>
    <property type="molecule type" value="Genomic_DNA"/>
</dbReference>
<reference evidence="3" key="1">
    <citation type="submission" date="2022-12" db="EMBL/GenBank/DDBJ databases">
        <title>Draft genome assemblies for two species of Escallonia (Escalloniales).</title>
        <authorList>
            <person name="Chanderbali A."/>
            <person name="Dervinis C."/>
            <person name="Anghel I."/>
            <person name="Soltis D."/>
            <person name="Soltis P."/>
            <person name="Zapata F."/>
        </authorList>
    </citation>
    <scope>NUCLEOTIDE SEQUENCE</scope>
    <source>
        <strain evidence="3">UCBG92.1500</strain>
        <tissue evidence="3">Leaf</tissue>
    </source>
</reference>
<comment type="caution">
    <text evidence="3">The sequence shown here is derived from an EMBL/GenBank/DDBJ whole genome shotgun (WGS) entry which is preliminary data.</text>
</comment>
<dbReference type="InterPro" id="IPR039346">
    <property type="entry name" value="AGP25/26"/>
</dbReference>